<dbReference type="AlphaFoldDB" id="A0A177MNF3"/>
<organism evidence="1 2">
    <name type="scientific">Methylomonas methanica</name>
    <dbReference type="NCBI Taxonomy" id="421"/>
    <lineage>
        <taxon>Bacteria</taxon>
        <taxon>Pseudomonadati</taxon>
        <taxon>Pseudomonadota</taxon>
        <taxon>Gammaproteobacteria</taxon>
        <taxon>Methylococcales</taxon>
        <taxon>Methylococcaceae</taxon>
        <taxon>Methylomonas</taxon>
    </lineage>
</organism>
<gene>
    <name evidence="1" type="ORF">A1332_10225</name>
</gene>
<protein>
    <submittedName>
        <fullName evidence="1">Uncharacterized protein</fullName>
    </submittedName>
</protein>
<dbReference type="EMBL" id="LUUG01000053">
    <property type="protein sequence ID" value="OAI06914.1"/>
    <property type="molecule type" value="Genomic_DNA"/>
</dbReference>
<name>A0A177MNF3_METMH</name>
<comment type="caution">
    <text evidence="1">The sequence shown here is derived from an EMBL/GenBank/DDBJ whole genome shotgun (WGS) entry which is preliminary data.</text>
</comment>
<reference evidence="1 2" key="1">
    <citation type="submission" date="2016-03" db="EMBL/GenBank/DDBJ databases">
        <authorList>
            <person name="Ploux O."/>
        </authorList>
    </citation>
    <scope>NUCLEOTIDE SEQUENCE [LARGE SCALE GENOMIC DNA]</scope>
    <source>
        <strain evidence="1 2">R-45363</strain>
    </source>
</reference>
<sequence>MDDSKLTIHGTGYPLPCGYDAQLNILANQEFFMGHIVTLPDIHTLFGNDPKRDNTALEFELHLKVLC</sequence>
<evidence type="ECO:0000313" key="1">
    <source>
        <dbReference type="EMBL" id="OAI06914.1"/>
    </source>
</evidence>
<evidence type="ECO:0000313" key="2">
    <source>
        <dbReference type="Proteomes" id="UP000078090"/>
    </source>
</evidence>
<dbReference type="Proteomes" id="UP000078090">
    <property type="component" value="Unassembled WGS sequence"/>
</dbReference>
<accession>A0A177MNF3</accession>
<proteinExistence type="predicted"/>